<dbReference type="NCBIfam" id="TIGR00254">
    <property type="entry name" value="GGDEF"/>
    <property type="match status" value="1"/>
</dbReference>
<evidence type="ECO:0000313" key="3">
    <source>
        <dbReference type="Proteomes" id="UP000219353"/>
    </source>
</evidence>
<reference evidence="3" key="1">
    <citation type="submission" date="2017-09" db="EMBL/GenBank/DDBJ databases">
        <authorList>
            <person name="Varghese N."/>
            <person name="Submissions S."/>
        </authorList>
    </citation>
    <scope>NUCLEOTIDE SEQUENCE [LARGE SCALE GENOMIC DNA]</scope>
    <source>
        <strain evidence="3">CGMCC 1.12461</strain>
    </source>
</reference>
<dbReference type="SUPFAM" id="SSF55073">
    <property type="entry name" value="Nucleotide cyclase"/>
    <property type="match status" value="1"/>
</dbReference>
<dbReference type="OrthoDB" id="5762401at2"/>
<name>A0A285INT5_9GAMM</name>
<dbReference type="RefSeq" id="WP_097110661.1">
    <property type="nucleotide sequence ID" value="NZ_OBEB01000002.1"/>
</dbReference>
<sequence length="219" mass="24874">MPGKPNVISHICGEVPVRQQILLTPRRSYHELEQALQKAEQLTERTLVELLTLQQQQQLARHTDTTDKLQIQRQLQFMIKQGQRHDKSFALLVVELDHYQQILAQYDAVTARQVVDLALERMTSVIRDCDSLSLQGDGQFLLLITDVTRIYDVVLVAEKLMQKLALLNGVSPQPLGIEVSIGISRFPEDGNEAELLIERAAAAMRHAQRRGGNQFSFLR</sequence>
<dbReference type="InterPro" id="IPR000160">
    <property type="entry name" value="GGDEF_dom"/>
</dbReference>
<dbReference type="Pfam" id="PF00990">
    <property type="entry name" value="GGDEF"/>
    <property type="match status" value="1"/>
</dbReference>
<evidence type="ECO:0000259" key="1">
    <source>
        <dbReference type="PROSITE" id="PS50887"/>
    </source>
</evidence>
<protein>
    <submittedName>
        <fullName evidence="2">Diguanylate cyclase (GGDEF) domain-containing protein</fullName>
    </submittedName>
</protein>
<evidence type="ECO:0000313" key="2">
    <source>
        <dbReference type="EMBL" id="SNY49387.1"/>
    </source>
</evidence>
<gene>
    <name evidence="2" type="ORF">SAMN06297280_1388</name>
</gene>
<organism evidence="2 3">
    <name type="scientific">Arsukibacterium tuosuense</name>
    <dbReference type="NCBI Taxonomy" id="1323745"/>
    <lineage>
        <taxon>Bacteria</taxon>
        <taxon>Pseudomonadati</taxon>
        <taxon>Pseudomonadota</taxon>
        <taxon>Gammaproteobacteria</taxon>
        <taxon>Chromatiales</taxon>
        <taxon>Chromatiaceae</taxon>
        <taxon>Arsukibacterium</taxon>
    </lineage>
</organism>
<dbReference type="CDD" id="cd01949">
    <property type="entry name" value="GGDEF"/>
    <property type="match status" value="1"/>
</dbReference>
<dbReference type="AlphaFoldDB" id="A0A285INT5"/>
<proteinExistence type="predicted"/>
<dbReference type="PANTHER" id="PTHR33121">
    <property type="entry name" value="CYCLIC DI-GMP PHOSPHODIESTERASE PDEF"/>
    <property type="match status" value="1"/>
</dbReference>
<dbReference type="Proteomes" id="UP000219353">
    <property type="component" value="Unassembled WGS sequence"/>
</dbReference>
<dbReference type="Gene3D" id="3.30.70.270">
    <property type="match status" value="1"/>
</dbReference>
<keyword evidence="3" id="KW-1185">Reference proteome</keyword>
<dbReference type="InterPro" id="IPR043128">
    <property type="entry name" value="Rev_trsase/Diguanyl_cyclase"/>
</dbReference>
<dbReference type="PROSITE" id="PS50887">
    <property type="entry name" value="GGDEF"/>
    <property type="match status" value="1"/>
</dbReference>
<dbReference type="InterPro" id="IPR050706">
    <property type="entry name" value="Cyclic-di-GMP_PDE-like"/>
</dbReference>
<dbReference type="PANTHER" id="PTHR33121:SF71">
    <property type="entry name" value="OXYGEN SENSOR PROTEIN DOSP"/>
    <property type="match status" value="1"/>
</dbReference>
<dbReference type="GO" id="GO:0071111">
    <property type="term" value="F:cyclic-guanylate-specific phosphodiesterase activity"/>
    <property type="evidence" value="ECO:0007669"/>
    <property type="project" value="InterPro"/>
</dbReference>
<dbReference type="InterPro" id="IPR029787">
    <property type="entry name" value="Nucleotide_cyclase"/>
</dbReference>
<accession>A0A285INT5</accession>
<dbReference type="SMART" id="SM00267">
    <property type="entry name" value="GGDEF"/>
    <property type="match status" value="1"/>
</dbReference>
<dbReference type="EMBL" id="OBEB01000002">
    <property type="protein sequence ID" value="SNY49387.1"/>
    <property type="molecule type" value="Genomic_DNA"/>
</dbReference>
<feature type="domain" description="GGDEF" evidence="1">
    <location>
        <begin position="87"/>
        <end position="219"/>
    </location>
</feature>